<evidence type="ECO:0000259" key="1">
    <source>
        <dbReference type="Pfam" id="PF07992"/>
    </source>
</evidence>
<protein>
    <submittedName>
        <fullName evidence="2">Sulfide dehydrogenase (Flavoprotein) subunit SudA</fullName>
    </submittedName>
</protein>
<dbReference type="SUPFAM" id="SSF51971">
    <property type="entry name" value="Nucleotide-binding domain"/>
    <property type="match status" value="1"/>
</dbReference>
<reference evidence="2" key="1">
    <citation type="journal article" date="2012" name="PLoS ONE">
        <title>Gene sets for utilization of primary and secondary nutrition supplies in the distal gut of endangered iberian lynx.</title>
        <authorList>
            <person name="Alcaide M."/>
            <person name="Messina E."/>
            <person name="Richter M."/>
            <person name="Bargiela R."/>
            <person name="Peplies J."/>
            <person name="Huws S.A."/>
            <person name="Newbold C.J."/>
            <person name="Golyshin P.N."/>
            <person name="Simon M.A."/>
            <person name="Lopez G."/>
            <person name="Yakimov M.M."/>
            <person name="Ferrer M."/>
        </authorList>
    </citation>
    <scope>NUCLEOTIDE SEQUENCE</scope>
</reference>
<dbReference type="AlphaFoldDB" id="J9H8P1"/>
<dbReference type="PRINTS" id="PR00368">
    <property type="entry name" value="FADPNR"/>
</dbReference>
<feature type="domain" description="FAD/NAD(P)-binding" evidence="1">
    <location>
        <begin position="21"/>
        <end position="289"/>
    </location>
</feature>
<name>J9H8P1_9ZZZZ</name>
<gene>
    <name evidence="2" type="ORF">EVA_00490</name>
</gene>
<accession>J9H8P1</accession>
<dbReference type="InterPro" id="IPR036188">
    <property type="entry name" value="FAD/NAD-bd_sf"/>
</dbReference>
<dbReference type="EMBL" id="AMCI01000068">
    <property type="protein sequence ID" value="EJX10810.1"/>
    <property type="molecule type" value="Genomic_DNA"/>
</dbReference>
<dbReference type="Pfam" id="PF07992">
    <property type="entry name" value="Pyr_redox_2"/>
    <property type="match status" value="1"/>
</dbReference>
<proteinExistence type="predicted"/>
<dbReference type="Gene3D" id="3.50.50.60">
    <property type="entry name" value="FAD/NAD(P)-binding domain"/>
    <property type="match status" value="2"/>
</dbReference>
<sequence length="302" mass="32636">MTKRGYDVTVFEALHEIGGVLKYGIPEFRLPNQIVEYEINNLEQSGVKFVKDCIIGKTLSVEELESADYKGIFVASGAGLPNFMNIPGENSINIMSSNEYLTRVNLMDASNEDSDTPITFGKHVAVVGGGNTAMDSVRTALRLGAETATIIYRRSEEEMPARLEEVHHAKEEGVQFLTLHNPIEYIADEQGRVKQVVLQKMELGEPDASGRRKPVAIEGAIETMDVDLVIVSIGVSPNPIVPNSIQGLELGKKGTIAVNDDMQSSIPTIFAGGDIVRGGATVILAMGDGKHAAEAMDNHLSK</sequence>
<evidence type="ECO:0000313" key="2">
    <source>
        <dbReference type="EMBL" id="EJX10810.1"/>
    </source>
</evidence>
<dbReference type="InterPro" id="IPR023753">
    <property type="entry name" value="FAD/NAD-binding_dom"/>
</dbReference>
<comment type="caution">
    <text evidence="2">The sequence shown here is derived from an EMBL/GenBank/DDBJ whole genome shotgun (WGS) entry which is preliminary data.</text>
</comment>
<dbReference type="GO" id="GO:0016491">
    <property type="term" value="F:oxidoreductase activity"/>
    <property type="evidence" value="ECO:0007669"/>
    <property type="project" value="InterPro"/>
</dbReference>
<organism evidence="2">
    <name type="scientific">gut metagenome</name>
    <dbReference type="NCBI Taxonomy" id="749906"/>
    <lineage>
        <taxon>unclassified sequences</taxon>
        <taxon>metagenomes</taxon>
        <taxon>organismal metagenomes</taxon>
    </lineage>
</organism>
<dbReference type="PANTHER" id="PTHR42783">
    <property type="entry name" value="GLUTAMATE SYNTHASE [NADPH] SMALL CHAIN"/>
    <property type="match status" value="1"/>
</dbReference>
<dbReference type="PANTHER" id="PTHR42783:SF3">
    <property type="entry name" value="GLUTAMATE SYNTHASE [NADPH] SMALL CHAIN-RELATED"/>
    <property type="match status" value="1"/>
</dbReference>